<dbReference type="RefSeq" id="WP_263969857.1">
    <property type="nucleotide sequence ID" value="NZ_CALYQA010000004.1"/>
</dbReference>
<dbReference type="AlphaFoldDB" id="A0A1R0F9T7"/>
<accession>A0A1R0F9T7</accession>
<evidence type="ECO:0000313" key="1">
    <source>
        <dbReference type="EMBL" id="OLY43720.1"/>
    </source>
</evidence>
<keyword evidence="2" id="KW-1185">Reference proteome</keyword>
<evidence type="ECO:0000313" key="2">
    <source>
        <dbReference type="Proteomes" id="UP000187344"/>
    </source>
</evidence>
<name>A0A1R0F9T7_9HYPH</name>
<reference evidence="1 2" key="1">
    <citation type="submission" date="2016-12" db="EMBL/GenBank/DDBJ databases">
        <title>Comparative genomics of Bartonella apis.</title>
        <authorList>
            <person name="Engel P."/>
        </authorList>
    </citation>
    <scope>NUCLEOTIDE SEQUENCE [LARGE SCALE GENOMIC DNA]</scope>
    <source>
        <strain evidence="1 2">PEB0149</strain>
    </source>
</reference>
<protein>
    <submittedName>
        <fullName evidence="1">Uncharacterized protein</fullName>
    </submittedName>
</protein>
<dbReference type="EMBL" id="LXYT01000001">
    <property type="protein sequence ID" value="OLY43720.1"/>
    <property type="molecule type" value="Genomic_DNA"/>
</dbReference>
<proteinExistence type="predicted"/>
<dbReference type="Proteomes" id="UP000187344">
    <property type="component" value="Unassembled WGS sequence"/>
</dbReference>
<comment type="caution">
    <text evidence="1">The sequence shown here is derived from an EMBL/GenBank/DDBJ whole genome shotgun (WGS) entry which is preliminary data.</text>
</comment>
<sequence length="41" mass="4449">MPSAFTLTGLQPSMLEPVNSFAFWEKLGITFKKTALGKGGF</sequence>
<organism evidence="1 2">
    <name type="scientific">Bartonella apis</name>
    <dbReference type="NCBI Taxonomy" id="1686310"/>
    <lineage>
        <taxon>Bacteria</taxon>
        <taxon>Pseudomonadati</taxon>
        <taxon>Pseudomonadota</taxon>
        <taxon>Alphaproteobacteria</taxon>
        <taxon>Hyphomicrobiales</taxon>
        <taxon>Bartonellaceae</taxon>
        <taxon>Bartonella</taxon>
    </lineage>
</organism>
<gene>
    <name evidence="1" type="ORF">PEB0149_011540</name>
</gene>